<evidence type="ECO:0000259" key="12">
    <source>
        <dbReference type="PROSITE" id="PS50199"/>
    </source>
</evidence>
<gene>
    <name evidence="13" type="ORF">TREES_T100012937</name>
</gene>
<dbReference type="GO" id="GO:0071947">
    <property type="term" value="P:protein deubiquitination involved in ubiquitin-dependent protein catabolic process"/>
    <property type="evidence" value="ECO:0007669"/>
    <property type="project" value="TreeGrafter"/>
</dbReference>
<dbReference type="SMART" id="SM00547">
    <property type="entry name" value="ZnF_RBZ"/>
    <property type="match status" value="3"/>
</dbReference>
<dbReference type="Proteomes" id="UP000011518">
    <property type="component" value="Unassembled WGS sequence"/>
</dbReference>
<keyword evidence="4" id="KW-0479">Metal-binding</keyword>
<dbReference type="GO" id="GO:0005634">
    <property type="term" value="C:nucleus"/>
    <property type="evidence" value="ECO:0007669"/>
    <property type="project" value="TreeGrafter"/>
</dbReference>
<dbReference type="AlphaFoldDB" id="L9L4L3"/>
<dbReference type="Pfam" id="PF00641">
    <property type="entry name" value="Zn_ribbon_RanBP"/>
    <property type="match status" value="2"/>
</dbReference>
<dbReference type="GO" id="GO:0004843">
    <property type="term" value="F:cysteine-type deubiquitinase activity"/>
    <property type="evidence" value="ECO:0007669"/>
    <property type="project" value="UniProtKB-EC"/>
</dbReference>
<protein>
    <recommendedName>
        <fullName evidence="2">ubiquitinyl hydrolase 1</fullName>
        <ecNumber evidence="2">3.4.19.12</ecNumber>
    </recommendedName>
</protein>
<dbReference type="SUPFAM" id="SSF90209">
    <property type="entry name" value="Ran binding protein zinc finger-like"/>
    <property type="match status" value="3"/>
</dbReference>
<dbReference type="Gene3D" id="1.25.40.560">
    <property type="match status" value="1"/>
</dbReference>
<dbReference type="GO" id="GO:0005737">
    <property type="term" value="C:cytoplasm"/>
    <property type="evidence" value="ECO:0007669"/>
    <property type="project" value="TreeGrafter"/>
</dbReference>
<evidence type="ECO:0000313" key="14">
    <source>
        <dbReference type="Proteomes" id="UP000011518"/>
    </source>
</evidence>
<dbReference type="PANTHER" id="PTHR13367">
    <property type="entry name" value="UBIQUITIN THIOESTERASE"/>
    <property type="match status" value="1"/>
</dbReference>
<feature type="compositionally biased region" description="Polar residues" evidence="11">
    <location>
        <begin position="206"/>
        <end position="219"/>
    </location>
</feature>
<keyword evidence="8" id="KW-0788">Thiol protease</keyword>
<keyword evidence="14" id="KW-1185">Reference proteome</keyword>
<dbReference type="GO" id="GO:0016477">
    <property type="term" value="P:cell migration"/>
    <property type="evidence" value="ECO:0007669"/>
    <property type="project" value="TreeGrafter"/>
</dbReference>
<dbReference type="EMBL" id="KB320524">
    <property type="protein sequence ID" value="ELW69689.1"/>
    <property type="molecule type" value="Genomic_DNA"/>
</dbReference>
<dbReference type="PROSITE" id="PS01358">
    <property type="entry name" value="ZF_RANBP2_1"/>
    <property type="match status" value="3"/>
</dbReference>
<evidence type="ECO:0000256" key="8">
    <source>
        <dbReference type="ARBA" id="ARBA00022807"/>
    </source>
</evidence>
<dbReference type="FunFam" id="4.10.1060.10:FF:000006">
    <property type="entry name" value="ubiquitin thioesterase ZRANB1 isoform X1"/>
    <property type="match status" value="1"/>
</dbReference>
<dbReference type="Pfam" id="PF18418">
    <property type="entry name" value="AnkUBD"/>
    <property type="match status" value="1"/>
</dbReference>
<evidence type="ECO:0000256" key="3">
    <source>
        <dbReference type="ARBA" id="ARBA00022670"/>
    </source>
</evidence>
<dbReference type="STRING" id="246437.L9L4L3"/>
<dbReference type="FunFam" id="4.10.1060.10:FF:000012">
    <property type="entry name" value="ubiquitin thioesterase ZRANB1 isoform X1"/>
    <property type="match status" value="1"/>
</dbReference>
<name>L9L4L3_TUPCH</name>
<dbReference type="EC" id="3.4.19.12" evidence="2"/>
<keyword evidence="3" id="KW-0645">Protease</keyword>
<dbReference type="FunCoup" id="L9L4L3">
    <property type="interactions" value="927"/>
</dbReference>
<feature type="region of interest" description="Disordered" evidence="11">
    <location>
        <begin position="200"/>
        <end position="225"/>
    </location>
</feature>
<dbReference type="Gene3D" id="4.10.1060.10">
    <property type="entry name" value="Zinc finger, RanBP2-type"/>
    <property type="match status" value="3"/>
</dbReference>
<feature type="region of interest" description="Disordered" evidence="11">
    <location>
        <begin position="38"/>
        <end position="73"/>
    </location>
</feature>
<dbReference type="InterPro" id="IPR036443">
    <property type="entry name" value="Znf_RanBP2_sf"/>
</dbReference>
<dbReference type="GO" id="GO:0070530">
    <property type="term" value="F:K63-linked polyubiquitin modification-dependent protein binding"/>
    <property type="evidence" value="ECO:0007669"/>
    <property type="project" value="TreeGrafter"/>
</dbReference>
<dbReference type="InterPro" id="IPR001876">
    <property type="entry name" value="Znf_RanBP2"/>
</dbReference>
<proteinExistence type="predicted"/>
<evidence type="ECO:0000256" key="1">
    <source>
        <dbReference type="ARBA" id="ARBA00000707"/>
    </source>
</evidence>
<feature type="domain" description="RanBP2-type" evidence="12">
    <location>
        <begin position="149"/>
        <end position="178"/>
    </location>
</feature>
<dbReference type="eggNOG" id="KOG4345">
    <property type="taxonomic scope" value="Eukaryota"/>
</dbReference>
<reference evidence="14" key="1">
    <citation type="submission" date="2012-07" db="EMBL/GenBank/DDBJ databases">
        <title>Genome of the Chinese tree shrew, a rising model animal genetically related to primates.</title>
        <authorList>
            <person name="Zhang G."/>
            <person name="Fan Y."/>
            <person name="Yao Y."/>
            <person name="Huang Z."/>
        </authorList>
    </citation>
    <scope>NUCLEOTIDE SEQUENCE [LARGE SCALE GENOMIC DNA]</scope>
</reference>
<evidence type="ECO:0000256" key="11">
    <source>
        <dbReference type="SAM" id="MobiDB-lite"/>
    </source>
</evidence>
<evidence type="ECO:0000256" key="9">
    <source>
        <dbReference type="ARBA" id="ARBA00022833"/>
    </source>
</evidence>
<organism evidence="13 14">
    <name type="scientific">Tupaia chinensis</name>
    <name type="common">Chinese tree shrew</name>
    <name type="synonym">Tupaia belangeri chinensis</name>
    <dbReference type="NCBI Taxonomy" id="246437"/>
    <lineage>
        <taxon>Eukaryota</taxon>
        <taxon>Metazoa</taxon>
        <taxon>Chordata</taxon>
        <taxon>Craniata</taxon>
        <taxon>Vertebrata</taxon>
        <taxon>Euteleostomi</taxon>
        <taxon>Mammalia</taxon>
        <taxon>Eutheria</taxon>
        <taxon>Euarchontoglires</taxon>
        <taxon>Scandentia</taxon>
        <taxon>Tupaiidae</taxon>
        <taxon>Tupaia</taxon>
    </lineage>
</organism>
<evidence type="ECO:0000256" key="7">
    <source>
        <dbReference type="ARBA" id="ARBA00022801"/>
    </source>
</evidence>
<accession>L9L4L3</accession>
<dbReference type="InterPro" id="IPR041294">
    <property type="entry name" value="AnkUBD"/>
</dbReference>
<reference evidence="14" key="2">
    <citation type="journal article" date="2013" name="Nat. Commun.">
        <title>Genome of the Chinese tree shrew.</title>
        <authorList>
            <person name="Fan Y."/>
            <person name="Huang Z.Y."/>
            <person name="Cao C.C."/>
            <person name="Chen C.S."/>
            <person name="Chen Y.X."/>
            <person name="Fan D.D."/>
            <person name="He J."/>
            <person name="Hou H.L."/>
            <person name="Hu L."/>
            <person name="Hu X.T."/>
            <person name="Jiang X.T."/>
            <person name="Lai R."/>
            <person name="Lang Y.S."/>
            <person name="Liang B."/>
            <person name="Liao S.G."/>
            <person name="Mu D."/>
            <person name="Ma Y.Y."/>
            <person name="Niu Y.Y."/>
            <person name="Sun X.Q."/>
            <person name="Xia J.Q."/>
            <person name="Xiao J."/>
            <person name="Xiong Z.Q."/>
            <person name="Xu L."/>
            <person name="Yang L."/>
            <person name="Zhang Y."/>
            <person name="Zhao W."/>
            <person name="Zhao X.D."/>
            <person name="Zheng Y.T."/>
            <person name="Zhou J.M."/>
            <person name="Zhu Y.B."/>
            <person name="Zhang G.J."/>
            <person name="Wang J."/>
            <person name="Yao Y.G."/>
        </authorList>
    </citation>
    <scope>NUCLEOTIDE SEQUENCE [LARGE SCALE GENOMIC DNA]</scope>
</reference>
<dbReference type="PROSITE" id="PS50199">
    <property type="entry name" value="ZF_RANBP2_2"/>
    <property type="match status" value="3"/>
</dbReference>
<evidence type="ECO:0000256" key="4">
    <source>
        <dbReference type="ARBA" id="ARBA00022723"/>
    </source>
</evidence>
<dbReference type="InParanoid" id="L9L4L3"/>
<evidence type="ECO:0000256" key="5">
    <source>
        <dbReference type="ARBA" id="ARBA00022771"/>
    </source>
</evidence>
<dbReference type="FunFam" id="4.10.1060.10:FF:000011">
    <property type="entry name" value="ubiquitin thioesterase ZRANB1 isoform X1"/>
    <property type="match status" value="1"/>
</dbReference>
<feature type="domain" description="RanBP2-type" evidence="12">
    <location>
        <begin position="3"/>
        <end position="33"/>
    </location>
</feature>
<keyword evidence="5 10" id="KW-0863">Zinc-finger</keyword>
<comment type="catalytic activity">
    <reaction evidence="1">
        <text>Thiol-dependent hydrolysis of ester, thioester, amide, peptide and isopeptide bonds formed by the C-terminal Gly of ubiquitin (a 76-residue protein attached to proteins as an intracellular targeting signal).</text>
        <dbReference type="EC" id="3.4.19.12"/>
    </reaction>
</comment>
<evidence type="ECO:0000256" key="10">
    <source>
        <dbReference type="PROSITE-ProRule" id="PRU00322"/>
    </source>
</evidence>
<sequence>MSERGIKWACEYCTYENWPSAIKCTMCRAQRPSGTIITEDPFKSGSSDVGRDWDPSSTEGGSSPLICPDSSARPRVKSSYSMENANKWSCHMCTYLNWPRAIRCTQCLSQRRTRSPTESPQSSGSGSRPVAFSVDPCEEYNDRNKLNTRTQHWTCSICTYENWAKAKKCVVCDHPRPNNIEAIELAETEEASSIINEQDRARWRGSCSSGNSQRRSPPTTKRDSEVKMDFQRIELAGAVGSKEELEVDFKKLKQIKNRMKKTDWLFLNACVDIVESIENTVTGILSNTWVPEIVPADSKSTLTPQHKPCCDVTATIELQGSVELAHVGSGVYLPLLWEQSFCWKSPIALGYTRGHFSALVAMENDGYGNRGAGANLNTDDDVTITFLPLVDSERKLLHVHFLSAQELGNEEQQEKLLREWLDCCVTEGGVLVAMQKSSRRRNHPLVTQMVEKWLDRYRQIRPCTSLSDGEEDEDDEDE</sequence>
<evidence type="ECO:0000256" key="2">
    <source>
        <dbReference type="ARBA" id="ARBA00012759"/>
    </source>
</evidence>
<keyword evidence="6" id="KW-0833">Ubl conjugation pathway</keyword>
<dbReference type="GO" id="GO:0035523">
    <property type="term" value="P:protein K29-linked deubiquitination"/>
    <property type="evidence" value="ECO:0007669"/>
    <property type="project" value="TreeGrafter"/>
</dbReference>
<dbReference type="PANTHER" id="PTHR13367:SF28">
    <property type="entry name" value="UBIQUITIN THIOESTERASE ZRANB1"/>
    <property type="match status" value="1"/>
</dbReference>
<keyword evidence="7" id="KW-0378">Hydrolase</keyword>
<dbReference type="InterPro" id="IPR051346">
    <property type="entry name" value="OTU_Deubiquitinase"/>
</dbReference>
<dbReference type="GO" id="GO:0008270">
    <property type="term" value="F:zinc ion binding"/>
    <property type="evidence" value="ECO:0007669"/>
    <property type="project" value="UniProtKB-KW"/>
</dbReference>
<dbReference type="GO" id="GO:0007010">
    <property type="term" value="P:cytoskeleton organization"/>
    <property type="evidence" value="ECO:0007669"/>
    <property type="project" value="TreeGrafter"/>
</dbReference>
<evidence type="ECO:0000313" key="13">
    <source>
        <dbReference type="EMBL" id="ELW69689.1"/>
    </source>
</evidence>
<dbReference type="GO" id="GO:1990168">
    <property type="term" value="P:protein K33-linked deubiquitination"/>
    <property type="evidence" value="ECO:0007669"/>
    <property type="project" value="TreeGrafter"/>
</dbReference>
<dbReference type="GO" id="GO:0030177">
    <property type="term" value="P:positive regulation of Wnt signaling pathway"/>
    <property type="evidence" value="ECO:0007669"/>
    <property type="project" value="TreeGrafter"/>
</dbReference>
<feature type="domain" description="RanBP2-type" evidence="12">
    <location>
        <begin position="84"/>
        <end position="113"/>
    </location>
</feature>
<evidence type="ECO:0000256" key="6">
    <source>
        <dbReference type="ARBA" id="ARBA00022786"/>
    </source>
</evidence>
<keyword evidence="9" id="KW-0862">Zinc</keyword>